<dbReference type="AlphaFoldDB" id="A0A167Q5P3"/>
<dbReference type="GeneID" id="28995487"/>
<reference evidence="2" key="1">
    <citation type="submission" date="2015-06" db="EMBL/GenBank/DDBJ databases">
        <title>Expansion of signal transduction pathways in fungi by whole-genome duplication.</title>
        <authorList>
            <consortium name="DOE Joint Genome Institute"/>
            <person name="Corrochano L.M."/>
            <person name="Kuo A."/>
            <person name="Marcet-Houben M."/>
            <person name="Polaino S."/>
            <person name="Salamov A."/>
            <person name="Villalobos J.M."/>
            <person name="Alvarez M.I."/>
            <person name="Avalos J."/>
            <person name="Benito E.P."/>
            <person name="Benoit I."/>
            <person name="Burger G."/>
            <person name="Camino L.P."/>
            <person name="Canovas D."/>
            <person name="Cerda-Olmedo E."/>
            <person name="Cheng J.-F."/>
            <person name="Dominguez A."/>
            <person name="Elias M."/>
            <person name="Eslava A.P."/>
            <person name="Glaser F."/>
            <person name="Grimwood J."/>
            <person name="Gutierrez G."/>
            <person name="Heitman J."/>
            <person name="Henrissat B."/>
            <person name="Iturriaga E.A."/>
            <person name="Lang B.F."/>
            <person name="Lavin J.L."/>
            <person name="Lee S."/>
            <person name="Li W."/>
            <person name="Lindquist E."/>
            <person name="Lopez-Garcia S."/>
            <person name="Luque E.M."/>
            <person name="Marcos A.T."/>
            <person name="Martin J."/>
            <person name="McCluskey K."/>
            <person name="Medina H.R."/>
            <person name="Miralles-Duran A."/>
            <person name="Miyazaki A."/>
            <person name="Munoz-Torres E."/>
            <person name="Oguiza J.A."/>
            <person name="Ohm R."/>
            <person name="Olmedo M."/>
            <person name="Orejas M."/>
            <person name="Ortiz-Castellanos L."/>
            <person name="Pisabarro A.G."/>
            <person name="Rodriguez-Romero J."/>
            <person name="Ruiz-Herrera J."/>
            <person name="Ruiz-Vazquez R."/>
            <person name="Sanz C."/>
            <person name="Schackwitz W."/>
            <person name="Schmutz J."/>
            <person name="Shahriari M."/>
            <person name="Shelest E."/>
            <person name="Silva-Franco F."/>
            <person name="Soanes D."/>
            <person name="Syed K."/>
            <person name="Tagua V.G."/>
            <person name="Talbot N.J."/>
            <person name="Thon M."/>
            <person name="De vries R.P."/>
            <person name="Wiebenga A."/>
            <person name="Yadav J.S."/>
            <person name="Braun E.L."/>
            <person name="Baker S."/>
            <person name="Garre V."/>
            <person name="Horwitz B."/>
            <person name="Torres-Martinez S."/>
            <person name="Idnurm A."/>
            <person name="Herrera-Estrella A."/>
            <person name="Gabaldon T."/>
            <person name="Grigoriev I.V."/>
        </authorList>
    </citation>
    <scope>NUCLEOTIDE SEQUENCE [LARGE SCALE GENOMIC DNA]</scope>
    <source>
        <strain evidence="2">NRRL 1555(-)</strain>
    </source>
</reference>
<dbReference type="Proteomes" id="UP000077315">
    <property type="component" value="Unassembled WGS sequence"/>
</dbReference>
<dbReference type="RefSeq" id="XP_018297149.1">
    <property type="nucleotide sequence ID" value="XM_018434581.1"/>
</dbReference>
<keyword evidence="2" id="KW-1185">Reference proteome</keyword>
<organism evidence="1 2">
    <name type="scientific">Phycomyces blakesleeanus (strain ATCC 8743b / DSM 1359 / FGSC 10004 / NBRC 33097 / NRRL 1555)</name>
    <dbReference type="NCBI Taxonomy" id="763407"/>
    <lineage>
        <taxon>Eukaryota</taxon>
        <taxon>Fungi</taxon>
        <taxon>Fungi incertae sedis</taxon>
        <taxon>Mucoromycota</taxon>
        <taxon>Mucoromycotina</taxon>
        <taxon>Mucoromycetes</taxon>
        <taxon>Mucorales</taxon>
        <taxon>Phycomycetaceae</taxon>
        <taxon>Phycomyces</taxon>
    </lineage>
</organism>
<dbReference type="EMBL" id="KV440972">
    <property type="protein sequence ID" value="OAD79109.1"/>
    <property type="molecule type" value="Genomic_DNA"/>
</dbReference>
<name>A0A167Q5P3_PHYB8</name>
<evidence type="ECO:0000313" key="2">
    <source>
        <dbReference type="Proteomes" id="UP000077315"/>
    </source>
</evidence>
<dbReference type="OrthoDB" id="2421456at2759"/>
<dbReference type="VEuPathDB" id="FungiDB:PHYBLDRAFT_162190"/>
<protein>
    <submittedName>
        <fullName evidence="1">Uncharacterized protein</fullName>
    </submittedName>
</protein>
<dbReference type="InParanoid" id="A0A167Q5P3"/>
<gene>
    <name evidence="1" type="ORF">PHYBLDRAFT_162190</name>
</gene>
<accession>A0A167Q5P3</accession>
<proteinExistence type="predicted"/>
<evidence type="ECO:0000313" key="1">
    <source>
        <dbReference type="EMBL" id="OAD79109.1"/>
    </source>
</evidence>
<sequence length="173" mass="19763">MFTGMLLTSKNLYKEMLVKGTNNGKLDKNSGFGQRIDLIFTTKNIKLSTSEWKPILTYLLDLPFNEACGDCVFTAGIDLTGPMRYILAIKQLKDIYVAKPVSTLFISTYLDKLELFEKTVDCLYAWQNHCLRMKKFILPALRKCRKEVHFSSFFGTYAPEDSNSSPNTCWTPS</sequence>